<feature type="transmembrane region" description="Helical" evidence="6">
    <location>
        <begin position="58"/>
        <end position="75"/>
    </location>
</feature>
<keyword evidence="4 6" id="KW-1133">Transmembrane helix</keyword>
<sequence>MKLFKQFTIIIALSFIGEVLHALIPFSIPASIYGILLLFLLLEQKILQVDDVKEVSDFLIFIMPLLFVPAAVGLIDTWDELRASLTAYVTIIIAVTLIVMIATGLITQWFIRHSRKSVK</sequence>
<name>A0A1G6M161_9FIRM</name>
<dbReference type="AlphaFoldDB" id="A0A1G6M161"/>
<evidence type="ECO:0000256" key="4">
    <source>
        <dbReference type="ARBA" id="ARBA00022989"/>
    </source>
</evidence>
<keyword evidence="3 6" id="KW-0812">Transmembrane</keyword>
<evidence type="ECO:0000256" key="2">
    <source>
        <dbReference type="ARBA" id="ARBA00022475"/>
    </source>
</evidence>
<reference evidence="8" key="1">
    <citation type="submission" date="2016-10" db="EMBL/GenBank/DDBJ databases">
        <authorList>
            <person name="Varghese N."/>
            <person name="Submissions S."/>
        </authorList>
    </citation>
    <scope>NUCLEOTIDE SEQUENCE [LARGE SCALE GENOMIC DNA]</scope>
    <source>
        <strain evidence="8">DSM 11005</strain>
    </source>
</reference>
<evidence type="ECO:0000256" key="3">
    <source>
        <dbReference type="ARBA" id="ARBA00022692"/>
    </source>
</evidence>
<dbReference type="Pfam" id="PF03788">
    <property type="entry name" value="LrgA"/>
    <property type="match status" value="1"/>
</dbReference>
<keyword evidence="5 6" id="KW-0472">Membrane</keyword>
<proteinExistence type="predicted"/>
<dbReference type="GO" id="GO:0005886">
    <property type="term" value="C:plasma membrane"/>
    <property type="evidence" value="ECO:0007669"/>
    <property type="project" value="UniProtKB-SubCell"/>
</dbReference>
<evidence type="ECO:0000256" key="5">
    <source>
        <dbReference type="ARBA" id="ARBA00023136"/>
    </source>
</evidence>
<evidence type="ECO:0000256" key="6">
    <source>
        <dbReference type="SAM" id="Phobius"/>
    </source>
</evidence>
<dbReference type="PANTHER" id="PTHR33931:SF2">
    <property type="entry name" value="HOLIN-LIKE PROTEIN CIDA"/>
    <property type="match status" value="1"/>
</dbReference>
<dbReference type="Proteomes" id="UP000198943">
    <property type="component" value="Unassembled WGS sequence"/>
</dbReference>
<dbReference type="RefSeq" id="WP_093730482.1">
    <property type="nucleotide sequence ID" value="NZ_FMYW01000008.1"/>
</dbReference>
<dbReference type="PANTHER" id="PTHR33931">
    <property type="entry name" value="HOLIN-LIKE PROTEIN CIDA-RELATED"/>
    <property type="match status" value="1"/>
</dbReference>
<evidence type="ECO:0000313" key="8">
    <source>
        <dbReference type="Proteomes" id="UP000198943"/>
    </source>
</evidence>
<accession>A0A1G6M161</accession>
<feature type="transmembrane region" description="Helical" evidence="6">
    <location>
        <begin position="87"/>
        <end position="111"/>
    </location>
</feature>
<keyword evidence="8" id="KW-1185">Reference proteome</keyword>
<evidence type="ECO:0000313" key="7">
    <source>
        <dbReference type="EMBL" id="SDC49044.1"/>
    </source>
</evidence>
<dbReference type="OrthoDB" id="3176438at2"/>
<dbReference type="InterPro" id="IPR005538">
    <property type="entry name" value="LrgA/CidA"/>
</dbReference>
<evidence type="ECO:0000256" key="1">
    <source>
        <dbReference type="ARBA" id="ARBA00004651"/>
    </source>
</evidence>
<dbReference type="EMBL" id="FMYW01000008">
    <property type="protein sequence ID" value="SDC49044.1"/>
    <property type="molecule type" value="Genomic_DNA"/>
</dbReference>
<keyword evidence="2" id="KW-1003">Cell membrane</keyword>
<protein>
    <submittedName>
        <fullName evidence="7">Holin-like protein</fullName>
    </submittedName>
</protein>
<organism evidence="7 8">
    <name type="scientific">Succiniclasticum ruminis</name>
    <dbReference type="NCBI Taxonomy" id="40841"/>
    <lineage>
        <taxon>Bacteria</taxon>
        <taxon>Bacillati</taxon>
        <taxon>Bacillota</taxon>
        <taxon>Negativicutes</taxon>
        <taxon>Acidaminococcales</taxon>
        <taxon>Acidaminococcaceae</taxon>
        <taxon>Succiniclasticum</taxon>
    </lineage>
</organism>
<gene>
    <name evidence="7" type="ORF">SAMN04487864_108121</name>
</gene>
<comment type="subcellular location">
    <subcellularLocation>
        <location evidence="1">Cell membrane</location>
        <topology evidence="1">Multi-pass membrane protein</topology>
    </subcellularLocation>
</comment>
<feature type="transmembrane region" description="Helical" evidence="6">
    <location>
        <begin position="30"/>
        <end position="46"/>
    </location>
</feature>